<feature type="signal peptide" evidence="1">
    <location>
        <begin position="1"/>
        <end position="25"/>
    </location>
</feature>
<keyword evidence="1" id="KW-0732">Signal</keyword>
<name>A0ABV2CLC8_9RHOO</name>
<dbReference type="EMBL" id="JBEWLZ010000001">
    <property type="protein sequence ID" value="MET1488714.1"/>
    <property type="molecule type" value="Genomic_DNA"/>
</dbReference>
<evidence type="ECO:0008006" key="4">
    <source>
        <dbReference type="Google" id="ProtNLM"/>
    </source>
</evidence>
<accession>A0ABV2CLC8</accession>
<organism evidence="2 3">
    <name type="scientific">Uliginosibacterium paludis</name>
    <dbReference type="NCBI Taxonomy" id="1615952"/>
    <lineage>
        <taxon>Bacteria</taxon>
        <taxon>Pseudomonadati</taxon>
        <taxon>Pseudomonadota</taxon>
        <taxon>Betaproteobacteria</taxon>
        <taxon>Rhodocyclales</taxon>
        <taxon>Zoogloeaceae</taxon>
        <taxon>Uliginosibacterium</taxon>
    </lineage>
</organism>
<proteinExistence type="predicted"/>
<protein>
    <recommendedName>
        <fullName evidence="4">Lipoprotein</fullName>
    </recommendedName>
</protein>
<reference evidence="2 3" key="1">
    <citation type="submission" date="2024-07" db="EMBL/GenBank/DDBJ databases">
        <title>Uliginosibacterium paludis KCTC:42655.</title>
        <authorList>
            <person name="Kim M.K."/>
        </authorList>
    </citation>
    <scope>NUCLEOTIDE SEQUENCE [LARGE SCALE GENOMIC DNA]</scope>
    <source>
        <strain evidence="2 3">KCTC 42655</strain>
    </source>
</reference>
<evidence type="ECO:0000313" key="2">
    <source>
        <dbReference type="EMBL" id="MET1488714.1"/>
    </source>
</evidence>
<dbReference type="Proteomes" id="UP001548590">
    <property type="component" value="Unassembled WGS sequence"/>
</dbReference>
<comment type="caution">
    <text evidence="2">The sequence shown here is derived from an EMBL/GenBank/DDBJ whole genome shotgun (WGS) entry which is preliminary data.</text>
</comment>
<dbReference type="PROSITE" id="PS51257">
    <property type="entry name" value="PROKAR_LIPOPROTEIN"/>
    <property type="match status" value="1"/>
</dbReference>
<sequence length="127" mass="14181">MKPRNSTLGLIAALSLALLSACSIAPYEGKYRHEDGWRKARVQAVGSLERLESTYGYTCPQADKADKKTPVAVVNYQGSGRQRTQLMLLSDKTDQKEKTDKADFKVDDLVYANIKQCAEPMIRRVAE</sequence>
<dbReference type="RefSeq" id="WP_345927079.1">
    <property type="nucleotide sequence ID" value="NZ_JBDIVF010000003.1"/>
</dbReference>
<keyword evidence="3" id="KW-1185">Reference proteome</keyword>
<gene>
    <name evidence="2" type="ORF">ABVT11_02660</name>
</gene>
<evidence type="ECO:0000313" key="3">
    <source>
        <dbReference type="Proteomes" id="UP001548590"/>
    </source>
</evidence>
<feature type="chain" id="PRO_5046789286" description="Lipoprotein" evidence="1">
    <location>
        <begin position="26"/>
        <end position="127"/>
    </location>
</feature>
<evidence type="ECO:0000256" key="1">
    <source>
        <dbReference type="SAM" id="SignalP"/>
    </source>
</evidence>